<evidence type="ECO:0000313" key="1">
    <source>
        <dbReference type="EMBL" id="PNX88751.1"/>
    </source>
</evidence>
<organism evidence="1 2">
    <name type="scientific">Trifolium pratense</name>
    <name type="common">Red clover</name>
    <dbReference type="NCBI Taxonomy" id="57577"/>
    <lineage>
        <taxon>Eukaryota</taxon>
        <taxon>Viridiplantae</taxon>
        <taxon>Streptophyta</taxon>
        <taxon>Embryophyta</taxon>
        <taxon>Tracheophyta</taxon>
        <taxon>Spermatophyta</taxon>
        <taxon>Magnoliopsida</taxon>
        <taxon>eudicotyledons</taxon>
        <taxon>Gunneridae</taxon>
        <taxon>Pentapetalae</taxon>
        <taxon>rosids</taxon>
        <taxon>fabids</taxon>
        <taxon>Fabales</taxon>
        <taxon>Fabaceae</taxon>
        <taxon>Papilionoideae</taxon>
        <taxon>50 kb inversion clade</taxon>
        <taxon>NPAAA clade</taxon>
        <taxon>Hologalegina</taxon>
        <taxon>IRL clade</taxon>
        <taxon>Trifolieae</taxon>
        <taxon>Trifolium</taxon>
    </lineage>
</organism>
<name>A0A2K3MD86_TRIPR</name>
<reference evidence="1 2" key="2">
    <citation type="journal article" date="2017" name="Front. Plant Sci.">
        <title>Gene Classification and Mining of Molecular Markers Useful in Red Clover (Trifolium pratense) Breeding.</title>
        <authorList>
            <person name="Istvanek J."/>
            <person name="Dluhosova J."/>
            <person name="Dluhos P."/>
            <person name="Patkova L."/>
            <person name="Nedelnik J."/>
            <person name="Repkova J."/>
        </authorList>
    </citation>
    <scope>NUCLEOTIDE SEQUENCE [LARGE SCALE GENOMIC DNA]</scope>
    <source>
        <strain evidence="2">cv. Tatra</strain>
        <tissue evidence="1">Young leaves</tissue>
    </source>
</reference>
<accession>A0A2K3MD86</accession>
<evidence type="ECO:0000313" key="2">
    <source>
        <dbReference type="Proteomes" id="UP000236291"/>
    </source>
</evidence>
<reference evidence="1 2" key="1">
    <citation type="journal article" date="2014" name="Am. J. Bot.">
        <title>Genome assembly and annotation for red clover (Trifolium pratense; Fabaceae).</title>
        <authorList>
            <person name="Istvanek J."/>
            <person name="Jaros M."/>
            <person name="Krenek A."/>
            <person name="Repkova J."/>
        </authorList>
    </citation>
    <scope>NUCLEOTIDE SEQUENCE [LARGE SCALE GENOMIC DNA]</scope>
    <source>
        <strain evidence="2">cv. Tatra</strain>
        <tissue evidence="1">Young leaves</tissue>
    </source>
</reference>
<gene>
    <name evidence="1" type="ORF">L195_g044865</name>
</gene>
<sequence length="61" mass="6316">MCFRRGMLTAIGGSATTLHEGGFFYRTMLCGSGDGSGDYVLFAGSSCNNGGFVVVSVVVVR</sequence>
<protein>
    <submittedName>
        <fullName evidence="1">Uncharacterized protein</fullName>
    </submittedName>
</protein>
<dbReference type="EMBL" id="ASHM01057581">
    <property type="protein sequence ID" value="PNX88751.1"/>
    <property type="molecule type" value="Genomic_DNA"/>
</dbReference>
<proteinExistence type="predicted"/>
<dbReference type="Proteomes" id="UP000236291">
    <property type="component" value="Unassembled WGS sequence"/>
</dbReference>
<dbReference type="AlphaFoldDB" id="A0A2K3MD86"/>
<comment type="caution">
    <text evidence="1">The sequence shown here is derived from an EMBL/GenBank/DDBJ whole genome shotgun (WGS) entry which is preliminary data.</text>
</comment>